<evidence type="ECO:0000313" key="2">
    <source>
        <dbReference type="Proteomes" id="UP000095751"/>
    </source>
</evidence>
<organism evidence="1 2">
    <name type="scientific">Fragilariopsis cylindrus CCMP1102</name>
    <dbReference type="NCBI Taxonomy" id="635003"/>
    <lineage>
        <taxon>Eukaryota</taxon>
        <taxon>Sar</taxon>
        <taxon>Stramenopiles</taxon>
        <taxon>Ochrophyta</taxon>
        <taxon>Bacillariophyta</taxon>
        <taxon>Bacillariophyceae</taxon>
        <taxon>Bacillariophycidae</taxon>
        <taxon>Bacillariales</taxon>
        <taxon>Bacillariaceae</taxon>
        <taxon>Fragilariopsis</taxon>
    </lineage>
</organism>
<accession>A0A1E7F4C2</accession>
<dbReference type="OrthoDB" id="38519at2759"/>
<evidence type="ECO:0000313" key="1">
    <source>
        <dbReference type="EMBL" id="OEU12997.1"/>
    </source>
</evidence>
<dbReference type="Proteomes" id="UP000095751">
    <property type="component" value="Unassembled WGS sequence"/>
</dbReference>
<protein>
    <recommendedName>
        <fullName evidence="3">DDE Tnp4 domain-containing protein</fullName>
    </recommendedName>
</protein>
<evidence type="ECO:0008006" key="3">
    <source>
        <dbReference type="Google" id="ProtNLM"/>
    </source>
</evidence>
<dbReference type="AlphaFoldDB" id="A0A1E7F4C2"/>
<dbReference type="EMBL" id="KV784363">
    <property type="protein sequence ID" value="OEU12997.1"/>
    <property type="molecule type" value="Genomic_DNA"/>
</dbReference>
<keyword evidence="2" id="KW-1185">Reference proteome</keyword>
<dbReference type="KEGG" id="fcy:FRACYDRAFT_243381"/>
<reference evidence="1 2" key="1">
    <citation type="submission" date="2016-09" db="EMBL/GenBank/DDBJ databases">
        <title>Extensive genetic diversity and differential bi-allelic expression allows diatom success in the polar Southern Ocean.</title>
        <authorList>
            <consortium name="DOE Joint Genome Institute"/>
            <person name="Mock T."/>
            <person name="Otillar R.P."/>
            <person name="Strauss J."/>
            <person name="Dupont C."/>
            <person name="Frickenhaus S."/>
            <person name="Maumus F."/>
            <person name="Mcmullan M."/>
            <person name="Sanges R."/>
            <person name="Schmutz J."/>
            <person name="Toseland A."/>
            <person name="Valas R."/>
            <person name="Veluchamy A."/>
            <person name="Ward B.J."/>
            <person name="Allen A."/>
            <person name="Barry K."/>
            <person name="Falciatore A."/>
            <person name="Ferrante M."/>
            <person name="Fortunato A.E."/>
            <person name="Gloeckner G."/>
            <person name="Gruber A."/>
            <person name="Hipkin R."/>
            <person name="Janech M."/>
            <person name="Kroth P."/>
            <person name="Leese F."/>
            <person name="Lindquist E."/>
            <person name="Lyon B.R."/>
            <person name="Martin J."/>
            <person name="Mayer C."/>
            <person name="Parker M."/>
            <person name="Quesneville H."/>
            <person name="Raymond J."/>
            <person name="Uhlig C."/>
            <person name="Valentin K.U."/>
            <person name="Worden A.Z."/>
            <person name="Armbrust E.V."/>
            <person name="Bowler C."/>
            <person name="Green B."/>
            <person name="Moulton V."/>
            <person name="Van Oosterhout C."/>
            <person name="Grigoriev I."/>
        </authorList>
    </citation>
    <scope>NUCLEOTIDE SEQUENCE [LARGE SCALE GENOMIC DNA]</scope>
    <source>
        <strain evidence="1 2">CCMP1102</strain>
    </source>
</reference>
<proteinExistence type="predicted"/>
<sequence>MKITKAAIKAIEEIAKETLGWPSNRKWDSADKDERFRSLFGAPSVVIATLWELIRSIVDDDVREKHLFWGLIFLKAYAPNEEIHCAIVGFPTRKEFRQKAWHIVEIIADLKDGLIRLDNRFINAPNNKNGIPFLTLDCTDCKINEPFPFETKWLSQKFRGPGMKYEVAIAIYSNNICWSNGPFYAAANESRIFREGLGLELPRDEPIEVDAGPGGDLRLMKPLAGRSTIARKQKSKYRGRQETVFSRMKQFNILDTHFHHTCTDEGLYLLKHQRCFDCILVITQLKFMVGGDKFFDAGKMDEVEYVMR</sequence>
<name>A0A1E7F4C2_9STRA</name>
<dbReference type="InParanoid" id="A0A1E7F4C2"/>
<gene>
    <name evidence="1" type="ORF">FRACYDRAFT_243381</name>
</gene>